<evidence type="ECO:0000313" key="2">
    <source>
        <dbReference type="Proteomes" id="UP000789524"/>
    </source>
</evidence>
<evidence type="ECO:0000313" key="1">
    <source>
        <dbReference type="EMBL" id="CAG9566716.1"/>
    </source>
</evidence>
<dbReference type="AlphaFoldDB" id="A0A8J2QWI1"/>
<proteinExistence type="predicted"/>
<dbReference type="Proteomes" id="UP000789524">
    <property type="component" value="Unassembled WGS sequence"/>
</dbReference>
<gene>
    <name evidence="1" type="ORF">DCHRY22_LOCUS7315</name>
</gene>
<comment type="caution">
    <text evidence="1">The sequence shown here is derived from an EMBL/GenBank/DDBJ whole genome shotgun (WGS) entry which is preliminary data.</text>
</comment>
<dbReference type="EMBL" id="CAKASE010000057">
    <property type="protein sequence ID" value="CAG9566716.1"/>
    <property type="molecule type" value="Genomic_DNA"/>
</dbReference>
<keyword evidence="2" id="KW-1185">Reference proteome</keyword>
<dbReference type="PANTHER" id="PTHR21013">
    <property type="entry name" value="ATP SYNTHASE MITOCHONDRIAL F1 COMPLEX ASSEMBLY FACTOR 2/ATP12 PROTEIN, MITOCHONDRIAL PRECURSOR"/>
    <property type="match status" value="1"/>
</dbReference>
<dbReference type="PANTHER" id="PTHR21013:SF10">
    <property type="entry name" value="ATP SYNTHASE MITOCHONDRIAL F1 COMPLEX ASSEMBLY FACTOR 2"/>
    <property type="match status" value="1"/>
</dbReference>
<dbReference type="OrthoDB" id="5673at2759"/>
<accession>A0A8J2QWI1</accession>
<dbReference type="InterPro" id="IPR011419">
    <property type="entry name" value="ATP12_ATP_synth-F1-assembly"/>
</dbReference>
<dbReference type="InterPro" id="IPR023335">
    <property type="entry name" value="ATP12_ortho_dom_sf"/>
</dbReference>
<dbReference type="Pfam" id="PF07542">
    <property type="entry name" value="ATP12"/>
    <property type="match status" value="1"/>
</dbReference>
<name>A0A8J2QWI1_9NEOP</name>
<sequence>MHGALLLYIAEGCINIPFLLEWRSFTLGIRRTDIVQNEKHWEVTLDHRRLKTPNGSVFTVNTEPLARAVAAEWDAQHEYITRPTMHLEEELRKLQEKKWEPVLEWFCKRFGVTQEVSKGLELPPIKTETRAVLARHFLSYDFPSLTALNFGVEALKSPILMLACVERHLEPKDAVMLARLEEEYQVSRWGRVPWAHELNQAELTARVSASLLVIHANSERHSATQKNKEDKR</sequence>
<dbReference type="GO" id="GO:0005739">
    <property type="term" value="C:mitochondrion"/>
    <property type="evidence" value="ECO:0007669"/>
    <property type="project" value="TreeGrafter"/>
</dbReference>
<organism evidence="1 2">
    <name type="scientific">Danaus chrysippus</name>
    <name type="common">African queen</name>
    <dbReference type="NCBI Taxonomy" id="151541"/>
    <lineage>
        <taxon>Eukaryota</taxon>
        <taxon>Metazoa</taxon>
        <taxon>Ecdysozoa</taxon>
        <taxon>Arthropoda</taxon>
        <taxon>Hexapoda</taxon>
        <taxon>Insecta</taxon>
        <taxon>Pterygota</taxon>
        <taxon>Neoptera</taxon>
        <taxon>Endopterygota</taxon>
        <taxon>Lepidoptera</taxon>
        <taxon>Glossata</taxon>
        <taxon>Ditrysia</taxon>
        <taxon>Papilionoidea</taxon>
        <taxon>Nymphalidae</taxon>
        <taxon>Danainae</taxon>
        <taxon>Danaini</taxon>
        <taxon>Danaina</taxon>
        <taxon>Danaus</taxon>
        <taxon>Anosia</taxon>
    </lineage>
</organism>
<dbReference type="GO" id="GO:0033615">
    <property type="term" value="P:mitochondrial proton-transporting ATP synthase complex assembly"/>
    <property type="evidence" value="ECO:0007669"/>
    <property type="project" value="TreeGrafter"/>
</dbReference>
<dbReference type="SUPFAM" id="SSF160909">
    <property type="entry name" value="ATP12-like"/>
    <property type="match status" value="1"/>
</dbReference>
<protein>
    <submittedName>
        <fullName evidence="1">(African queen) hypothetical protein</fullName>
    </submittedName>
</protein>
<dbReference type="Gene3D" id="1.10.3580.10">
    <property type="entry name" value="ATP12 ATPase"/>
    <property type="match status" value="1"/>
</dbReference>
<reference evidence="1" key="1">
    <citation type="submission" date="2021-09" db="EMBL/GenBank/DDBJ databases">
        <authorList>
            <person name="Martin H S."/>
        </authorList>
    </citation>
    <scope>NUCLEOTIDE SEQUENCE</scope>
</reference>